<organism evidence="2 3">
    <name type="scientific">Candidatus Marithioploca araucensis</name>
    <dbReference type="NCBI Taxonomy" id="70273"/>
    <lineage>
        <taxon>Bacteria</taxon>
        <taxon>Pseudomonadati</taxon>
        <taxon>Pseudomonadota</taxon>
        <taxon>Gammaproteobacteria</taxon>
        <taxon>Thiotrichales</taxon>
        <taxon>Thiotrichaceae</taxon>
        <taxon>Candidatus Marithioploca</taxon>
    </lineage>
</organism>
<dbReference type="Proteomes" id="UP001171945">
    <property type="component" value="Unassembled WGS sequence"/>
</dbReference>
<dbReference type="InterPro" id="IPR001268">
    <property type="entry name" value="NADH_UbQ_OxRdtase_30kDa_su"/>
</dbReference>
<dbReference type="EC" id="1.6.5.9" evidence="2"/>
<keyword evidence="3" id="KW-1185">Reference proteome</keyword>
<proteinExistence type="predicted"/>
<dbReference type="InterPro" id="IPR037232">
    <property type="entry name" value="NADH_quin_OxRdtase_su_C/D-like"/>
</dbReference>
<dbReference type="Gene3D" id="3.30.460.80">
    <property type="entry name" value="NADH:ubiquinone oxidoreductase, 30kDa subunit"/>
    <property type="match status" value="1"/>
</dbReference>
<protein>
    <submittedName>
        <fullName evidence="2">NADH-quinone oxidoreductase subunit C</fullName>
        <ecNumber evidence="2">1.6.5.9</ecNumber>
    </submittedName>
</protein>
<reference evidence="2" key="1">
    <citation type="submission" date="2023-06" db="EMBL/GenBank/DDBJ databases">
        <title>Uncultivated large filamentous bacteria from sulfidic sediments reveal new species and different genomic features in energy metabolism and defense.</title>
        <authorList>
            <person name="Fonseca A."/>
        </authorList>
    </citation>
    <scope>NUCLEOTIDE SEQUENCE</scope>
    <source>
        <strain evidence="2">HSG4</strain>
    </source>
</reference>
<evidence type="ECO:0000313" key="3">
    <source>
        <dbReference type="Proteomes" id="UP001171945"/>
    </source>
</evidence>
<feature type="domain" description="NADH:ubiquinone oxidoreductase 30kDa subunit" evidence="1">
    <location>
        <begin position="32"/>
        <end position="90"/>
    </location>
</feature>
<gene>
    <name evidence="2" type="ORF">QUF54_11740</name>
</gene>
<comment type="caution">
    <text evidence="2">The sequence shown here is derived from an EMBL/GenBank/DDBJ whole genome shotgun (WGS) entry which is preliminary data.</text>
</comment>
<name>A0ABT7VWP8_9GAMM</name>
<sequence length="96" mass="11167">MSKQLPEVLESVFREIPNLVFEEQGPRRLRVNLRADALPALLELLKGRAGYLHLSAISCVDWPTFHEFELVYHLWSYEVKTLVSAHIYISKNPGRY</sequence>
<evidence type="ECO:0000313" key="2">
    <source>
        <dbReference type="EMBL" id="MDM8564013.1"/>
    </source>
</evidence>
<evidence type="ECO:0000259" key="1">
    <source>
        <dbReference type="Pfam" id="PF00329"/>
    </source>
</evidence>
<dbReference type="SUPFAM" id="SSF143243">
    <property type="entry name" value="Nqo5-like"/>
    <property type="match status" value="1"/>
</dbReference>
<keyword evidence="2" id="KW-0560">Oxidoreductase</keyword>
<dbReference type="GO" id="GO:0050136">
    <property type="term" value="F:NADH dehydrogenase (quinone) (non-electrogenic) activity"/>
    <property type="evidence" value="ECO:0007669"/>
    <property type="project" value="UniProtKB-EC"/>
</dbReference>
<feature type="non-terminal residue" evidence="2">
    <location>
        <position position="96"/>
    </location>
</feature>
<dbReference type="EMBL" id="JAUCGM010001030">
    <property type="protein sequence ID" value="MDM8564013.1"/>
    <property type="molecule type" value="Genomic_DNA"/>
</dbReference>
<accession>A0ABT7VWP8</accession>
<dbReference type="Pfam" id="PF00329">
    <property type="entry name" value="Complex1_30kDa"/>
    <property type="match status" value="1"/>
</dbReference>